<protein>
    <submittedName>
        <fullName evidence="1">Uncharacterized protein</fullName>
    </submittedName>
</protein>
<keyword evidence="2" id="KW-1185">Reference proteome</keyword>
<evidence type="ECO:0000313" key="1">
    <source>
        <dbReference type="EMBL" id="AYG59014.1"/>
    </source>
</evidence>
<proteinExistence type="predicted"/>
<reference evidence="1 2" key="1">
    <citation type="submission" date="2018-10" db="EMBL/GenBank/DDBJ databases">
        <title>Rhizobium etli, R. leguminosarum and a new Rhizobium genospecies from Phaseolus dumosus.</title>
        <authorList>
            <person name="Ramirez-Puebla S.T."/>
            <person name="Rogel-Hernandez M.A."/>
            <person name="Guerrero G."/>
            <person name="Ormeno-Orrillo E."/>
            <person name="Martinez-Romero J.C."/>
            <person name="Negrete-Yankelevich S."/>
            <person name="Martinez-Romero E."/>
        </authorList>
    </citation>
    <scope>NUCLEOTIDE SEQUENCE [LARGE SCALE GENOMIC DNA]</scope>
    <source>
        <strain evidence="1 2">CCGE525</strain>
    </source>
</reference>
<gene>
    <name evidence="1" type="ORF">CCGE525_09565</name>
</gene>
<dbReference type="EMBL" id="CP032694">
    <property type="protein sequence ID" value="AYG59014.1"/>
    <property type="molecule type" value="Genomic_DNA"/>
</dbReference>
<name>A0A387FSK6_9HYPH</name>
<sequence>MYDFRDNYVGVCDPAALSAGFKDGAKENCRAKIGGDNNYIRLRSFILSGVPLSLFFDNK</sequence>
<dbReference type="KEGG" id="rjg:CCGE525_09565"/>
<dbReference type="AlphaFoldDB" id="A0A387FSK6"/>
<accession>A0A387FSK6</accession>
<organism evidence="1 2">
    <name type="scientific">Rhizobium jaguaris</name>
    <dbReference type="NCBI Taxonomy" id="1312183"/>
    <lineage>
        <taxon>Bacteria</taxon>
        <taxon>Pseudomonadati</taxon>
        <taxon>Pseudomonadota</taxon>
        <taxon>Alphaproteobacteria</taxon>
        <taxon>Hyphomicrobiales</taxon>
        <taxon>Rhizobiaceae</taxon>
        <taxon>Rhizobium/Agrobacterium group</taxon>
        <taxon>Rhizobium</taxon>
    </lineage>
</organism>
<evidence type="ECO:0000313" key="2">
    <source>
        <dbReference type="Proteomes" id="UP000282195"/>
    </source>
</evidence>
<dbReference type="Proteomes" id="UP000282195">
    <property type="component" value="Chromosome"/>
</dbReference>